<dbReference type="RefSeq" id="WP_172829237.1">
    <property type="nucleotide sequence ID" value="NZ_LT629740.1"/>
</dbReference>
<sequence length="48" mass="5631">MRVEPTEKSLRQNAVPDPSKKVERITRIVAIVVAFISTFLFFFKILFF</sequence>
<gene>
    <name evidence="2" type="ORF">SAMN05216490_2012</name>
</gene>
<keyword evidence="1" id="KW-0472">Membrane</keyword>
<keyword evidence="1" id="KW-1133">Transmembrane helix</keyword>
<evidence type="ECO:0000313" key="3">
    <source>
        <dbReference type="Proteomes" id="UP000199679"/>
    </source>
</evidence>
<keyword evidence="1" id="KW-0812">Transmembrane</keyword>
<evidence type="ECO:0000256" key="1">
    <source>
        <dbReference type="SAM" id="Phobius"/>
    </source>
</evidence>
<proteinExistence type="predicted"/>
<dbReference type="EMBL" id="LT629740">
    <property type="protein sequence ID" value="SDS88365.1"/>
    <property type="molecule type" value="Genomic_DNA"/>
</dbReference>
<name>A0A1H1VUL2_MUCMA</name>
<organism evidence="2 3">
    <name type="scientific">Mucilaginibacter mallensis</name>
    <dbReference type="NCBI Taxonomy" id="652787"/>
    <lineage>
        <taxon>Bacteria</taxon>
        <taxon>Pseudomonadati</taxon>
        <taxon>Bacteroidota</taxon>
        <taxon>Sphingobacteriia</taxon>
        <taxon>Sphingobacteriales</taxon>
        <taxon>Sphingobacteriaceae</taxon>
        <taxon>Mucilaginibacter</taxon>
    </lineage>
</organism>
<dbReference type="Proteomes" id="UP000199679">
    <property type="component" value="Chromosome I"/>
</dbReference>
<reference evidence="2 3" key="1">
    <citation type="submission" date="2016-10" db="EMBL/GenBank/DDBJ databases">
        <authorList>
            <person name="de Groot N.N."/>
        </authorList>
    </citation>
    <scope>NUCLEOTIDE SEQUENCE [LARGE SCALE GENOMIC DNA]</scope>
    <source>
        <strain evidence="2 3">MP1X4</strain>
    </source>
</reference>
<keyword evidence="3" id="KW-1185">Reference proteome</keyword>
<evidence type="ECO:0000313" key="2">
    <source>
        <dbReference type="EMBL" id="SDS88365.1"/>
    </source>
</evidence>
<dbReference type="AlphaFoldDB" id="A0A1H1VUL2"/>
<protein>
    <submittedName>
        <fullName evidence="2">Uncharacterized protein</fullName>
    </submittedName>
</protein>
<accession>A0A1H1VUL2</accession>
<feature type="transmembrane region" description="Helical" evidence="1">
    <location>
        <begin position="28"/>
        <end position="47"/>
    </location>
</feature>